<protein>
    <submittedName>
        <fullName evidence="1">Uncharacterized protein</fullName>
    </submittedName>
</protein>
<evidence type="ECO:0000313" key="1">
    <source>
        <dbReference type="EMBL" id="MFC0623258.1"/>
    </source>
</evidence>
<dbReference type="RefSeq" id="WP_380043957.1">
    <property type="nucleotide sequence ID" value="NZ_JBHLTC010000005.1"/>
</dbReference>
<dbReference type="Proteomes" id="UP001589890">
    <property type="component" value="Unassembled WGS sequence"/>
</dbReference>
<dbReference type="EMBL" id="JBHLTC010000005">
    <property type="protein sequence ID" value="MFC0623258.1"/>
    <property type="molecule type" value="Genomic_DNA"/>
</dbReference>
<comment type="caution">
    <text evidence="1">The sequence shown here is derived from an EMBL/GenBank/DDBJ whole genome shotgun (WGS) entry which is preliminary data.</text>
</comment>
<evidence type="ECO:0000313" key="2">
    <source>
        <dbReference type="Proteomes" id="UP001589890"/>
    </source>
</evidence>
<organism evidence="1 2">
    <name type="scientific">Kribbella deserti</name>
    <dbReference type="NCBI Taxonomy" id="1926257"/>
    <lineage>
        <taxon>Bacteria</taxon>
        <taxon>Bacillati</taxon>
        <taxon>Actinomycetota</taxon>
        <taxon>Actinomycetes</taxon>
        <taxon>Propionibacteriales</taxon>
        <taxon>Kribbellaceae</taxon>
        <taxon>Kribbella</taxon>
    </lineage>
</organism>
<name>A0ABV6QFD5_9ACTN</name>
<accession>A0ABV6QFD5</accession>
<sequence length="124" mass="13618">MTGTGLLVQPDPEHDLEPPDGLLGERVWLAGLGQYGWEPALSLHWADWTRAMRHLYDIGWSPMEDEEGELDLVGTTTDGRNAIALYGEHPIITEPSLDQIDHAIRDLCQSAGVELSDGNATAKE</sequence>
<keyword evidence="2" id="KW-1185">Reference proteome</keyword>
<gene>
    <name evidence="1" type="ORF">ACFFGN_04245</name>
</gene>
<proteinExistence type="predicted"/>
<reference evidence="1 2" key="1">
    <citation type="submission" date="2024-09" db="EMBL/GenBank/DDBJ databases">
        <authorList>
            <person name="Sun Q."/>
            <person name="Mori K."/>
        </authorList>
    </citation>
    <scope>NUCLEOTIDE SEQUENCE [LARGE SCALE GENOMIC DNA]</scope>
    <source>
        <strain evidence="1 2">CGMCC 1.15906</strain>
    </source>
</reference>